<dbReference type="PROSITE" id="PS51257">
    <property type="entry name" value="PROKAR_LIPOPROTEIN"/>
    <property type="match status" value="1"/>
</dbReference>
<comment type="caution">
    <text evidence="1">The sequence shown here is derived from an EMBL/GenBank/DDBJ whole genome shotgun (WGS) entry which is preliminary data.</text>
</comment>
<dbReference type="Proteomes" id="UP000294963">
    <property type="component" value="Unassembled WGS sequence"/>
</dbReference>
<reference evidence="1 2" key="1">
    <citation type="submission" date="2019-03" db="EMBL/GenBank/DDBJ databases">
        <title>Genomic analyses of the natural microbiome of Caenorhabditis elegans.</title>
        <authorList>
            <person name="Samuel B."/>
        </authorList>
    </citation>
    <scope>NUCLEOTIDE SEQUENCE [LARGE SCALE GENOMIC DNA]</scope>
    <source>
        <strain evidence="1 2">JUb89</strain>
    </source>
</reference>
<dbReference type="AlphaFoldDB" id="A0A4R1XPL3"/>
<dbReference type="OrthoDB" id="6717249at2"/>
<evidence type="ECO:0008006" key="3">
    <source>
        <dbReference type="Google" id="ProtNLM"/>
    </source>
</evidence>
<keyword evidence="2" id="KW-1185">Reference proteome</keyword>
<sequence length="174" mass="20176">MRIFLISLMALILTACSKPHDKYLGYWKLEESKFTRILEIKKEDKETYLVNENILREADLVGNKKKEQVLEKKEDQLGVNNGLTVIPFNLSDDGKVLRIKDQKYSKISEDEAKSTVKNTKDCRELAKQFIDEKKPFDGLFFSPNNINPNQAKLDAVKTKYSDLQKKIPECDFKI</sequence>
<protein>
    <recommendedName>
        <fullName evidence="3">Lipoprotein</fullName>
    </recommendedName>
</protein>
<dbReference type="EMBL" id="SLVJ01000016">
    <property type="protein sequence ID" value="TCM65092.1"/>
    <property type="molecule type" value="Genomic_DNA"/>
</dbReference>
<accession>A0A4R1XPL3</accession>
<name>A0A4R1XPL3_ACICA</name>
<organism evidence="1 2">
    <name type="scientific">Acinetobacter calcoaceticus</name>
    <dbReference type="NCBI Taxonomy" id="471"/>
    <lineage>
        <taxon>Bacteria</taxon>
        <taxon>Pseudomonadati</taxon>
        <taxon>Pseudomonadota</taxon>
        <taxon>Gammaproteobacteria</taxon>
        <taxon>Moraxellales</taxon>
        <taxon>Moraxellaceae</taxon>
        <taxon>Acinetobacter</taxon>
        <taxon>Acinetobacter calcoaceticus/baumannii complex</taxon>
    </lineage>
</organism>
<evidence type="ECO:0000313" key="1">
    <source>
        <dbReference type="EMBL" id="TCM65092.1"/>
    </source>
</evidence>
<gene>
    <name evidence="1" type="ORF">EC844_11655</name>
</gene>
<evidence type="ECO:0000313" key="2">
    <source>
        <dbReference type="Proteomes" id="UP000294963"/>
    </source>
</evidence>
<proteinExistence type="predicted"/>